<protein>
    <submittedName>
        <fullName evidence="1">Uncharacterized protein</fullName>
    </submittedName>
</protein>
<accession>A0AAW9EEH8</accession>
<evidence type="ECO:0000313" key="1">
    <source>
        <dbReference type="EMBL" id="MDX7019526.1"/>
    </source>
</evidence>
<dbReference type="AlphaFoldDB" id="A0AAW9EEH8"/>
<name>A0AAW9EEH8_KLEAE</name>
<dbReference type="EMBL" id="JAWZZT010002176">
    <property type="protein sequence ID" value="MDX7019526.1"/>
    <property type="molecule type" value="Genomic_DNA"/>
</dbReference>
<gene>
    <name evidence="1" type="ORF">SJ059_34455</name>
</gene>
<dbReference type="Proteomes" id="UP001279012">
    <property type="component" value="Unassembled WGS sequence"/>
</dbReference>
<sequence length="46" mass="5267">SQGNDLMDYTKEQVISDILDQYEKHLNFIHLSREAPGATLTFPESN</sequence>
<evidence type="ECO:0000313" key="2">
    <source>
        <dbReference type="Proteomes" id="UP001279012"/>
    </source>
</evidence>
<reference evidence="1" key="1">
    <citation type="submission" date="2023-11" db="EMBL/GenBank/DDBJ databases">
        <title>Detection of rare carbapenemases in Enterobacterales - comparison of two colorimetric and two CIM-based carbapenemase assays.</title>
        <authorList>
            <person name="Schaffarczyk L."/>
            <person name="Noster J."/>
            <person name="Stelzer Y."/>
            <person name="Sattler J."/>
            <person name="Gatermann S."/>
            <person name="Hamprecht A."/>
        </authorList>
    </citation>
    <scope>NUCLEOTIDE SEQUENCE</scope>
    <source>
        <strain evidence="1">CIM-Cont-037</strain>
    </source>
</reference>
<feature type="non-terminal residue" evidence="1">
    <location>
        <position position="1"/>
    </location>
</feature>
<organism evidence="1 2">
    <name type="scientific">Klebsiella aerogenes</name>
    <name type="common">Enterobacter aerogenes</name>
    <dbReference type="NCBI Taxonomy" id="548"/>
    <lineage>
        <taxon>Bacteria</taxon>
        <taxon>Pseudomonadati</taxon>
        <taxon>Pseudomonadota</taxon>
        <taxon>Gammaproteobacteria</taxon>
        <taxon>Enterobacterales</taxon>
        <taxon>Enterobacteriaceae</taxon>
        <taxon>Klebsiella/Raoultella group</taxon>
        <taxon>Klebsiella</taxon>
    </lineage>
</organism>
<comment type="caution">
    <text evidence="1">The sequence shown here is derived from an EMBL/GenBank/DDBJ whole genome shotgun (WGS) entry which is preliminary data.</text>
</comment>
<proteinExistence type="predicted"/>